<protein>
    <submittedName>
        <fullName evidence="1">Uncharacterized protein</fullName>
    </submittedName>
</protein>
<dbReference type="Proteomes" id="UP001148629">
    <property type="component" value="Unassembled WGS sequence"/>
</dbReference>
<dbReference type="EMBL" id="JANRMS010000538">
    <property type="protein sequence ID" value="KAJ3538151.1"/>
    <property type="molecule type" value="Genomic_DNA"/>
</dbReference>
<evidence type="ECO:0000313" key="2">
    <source>
        <dbReference type="Proteomes" id="UP001148629"/>
    </source>
</evidence>
<comment type="caution">
    <text evidence="1">The sequence shown here is derived from an EMBL/GenBank/DDBJ whole genome shotgun (WGS) entry which is preliminary data.</text>
</comment>
<keyword evidence="2" id="KW-1185">Reference proteome</keyword>
<proteinExistence type="predicted"/>
<evidence type="ECO:0000313" key="1">
    <source>
        <dbReference type="EMBL" id="KAJ3538151.1"/>
    </source>
</evidence>
<organism evidence="1 2">
    <name type="scientific">Fusarium decemcellulare</name>
    <dbReference type="NCBI Taxonomy" id="57161"/>
    <lineage>
        <taxon>Eukaryota</taxon>
        <taxon>Fungi</taxon>
        <taxon>Dikarya</taxon>
        <taxon>Ascomycota</taxon>
        <taxon>Pezizomycotina</taxon>
        <taxon>Sordariomycetes</taxon>
        <taxon>Hypocreomycetidae</taxon>
        <taxon>Hypocreales</taxon>
        <taxon>Nectriaceae</taxon>
        <taxon>Fusarium</taxon>
        <taxon>Fusarium decemcellulare species complex</taxon>
    </lineage>
</organism>
<accession>A0ACC1SEU0</accession>
<reference evidence="1" key="1">
    <citation type="submission" date="2022-08" db="EMBL/GenBank/DDBJ databases">
        <title>Genome Sequence of Fusarium decemcellulare.</title>
        <authorList>
            <person name="Buettner E."/>
        </authorList>
    </citation>
    <scope>NUCLEOTIDE SEQUENCE</scope>
    <source>
        <strain evidence="1">Babe19</strain>
    </source>
</reference>
<name>A0ACC1SEU0_9HYPO</name>
<sequence>MASTPSFELPSSTNVVGVSVIDSTSRLRVPMPAFVKESIPGHEFLDAPAYSFLVEHASGQNVLFDLALRKDMEGLPPAILEPFQEVAAKSGAHGHIDHTGDPSTFPASTCLVVGPGFKDTMLPGYPANPKGLILESDYQGRDLVEINFETHPGAIKIGGFRAVDYFQDGSFYLLDAPGHTVGHMSALARTTPTTFILMGGDSCHHCASLRPTQYLPLPNELSPSPVSKPPFRPGSICPGEVFVKIHPEKAKDKPFYQKLSESWDRDVAEAEKTLSTLTEFDAKDEVFVVLAHDNSLLDVIDFFPKRANDWKEKGWKEESRWRFLKDFQASVEL</sequence>
<gene>
    <name evidence="1" type="ORF">NM208_g6034</name>
</gene>